<dbReference type="InterPro" id="IPR005467">
    <property type="entry name" value="His_kinase_dom"/>
</dbReference>
<gene>
    <name evidence="6" type="primary">kinB_6</name>
    <name evidence="6" type="ORF">SDC9_116127</name>
</gene>
<evidence type="ECO:0000256" key="4">
    <source>
        <dbReference type="ARBA" id="ARBA00022777"/>
    </source>
</evidence>
<dbReference type="GO" id="GO:0000155">
    <property type="term" value="F:phosphorelay sensor kinase activity"/>
    <property type="evidence" value="ECO:0007669"/>
    <property type="project" value="TreeGrafter"/>
</dbReference>
<evidence type="ECO:0000256" key="1">
    <source>
        <dbReference type="ARBA" id="ARBA00000085"/>
    </source>
</evidence>
<evidence type="ECO:0000259" key="5">
    <source>
        <dbReference type="PROSITE" id="PS50109"/>
    </source>
</evidence>
<dbReference type="PANTHER" id="PTHR43047:SF72">
    <property type="entry name" value="OSMOSENSING HISTIDINE PROTEIN KINASE SLN1"/>
    <property type="match status" value="1"/>
</dbReference>
<dbReference type="GO" id="GO:0009927">
    <property type="term" value="F:histidine phosphotransfer kinase activity"/>
    <property type="evidence" value="ECO:0007669"/>
    <property type="project" value="TreeGrafter"/>
</dbReference>
<dbReference type="InterPro" id="IPR036890">
    <property type="entry name" value="HATPase_C_sf"/>
</dbReference>
<comment type="caution">
    <text evidence="6">The sequence shown here is derived from an EMBL/GenBank/DDBJ whole genome shotgun (WGS) entry which is preliminary data.</text>
</comment>
<dbReference type="SUPFAM" id="SSF55874">
    <property type="entry name" value="ATPase domain of HSP90 chaperone/DNA topoisomerase II/histidine kinase"/>
    <property type="match status" value="1"/>
</dbReference>
<sequence length="94" mass="10250">MKNKGGLVTISCNKDIHNIIISIKDTGIGMDEATKNKIFTPFFSTARKEGGSGIGTMIMQRVIDLHGGKLIIESKLGVGTEIIFQIPDMSRRKS</sequence>
<dbReference type="PANTHER" id="PTHR43047">
    <property type="entry name" value="TWO-COMPONENT HISTIDINE PROTEIN KINASE"/>
    <property type="match status" value="1"/>
</dbReference>
<keyword evidence="3 6" id="KW-0808">Transferase</keyword>
<organism evidence="6">
    <name type="scientific">bioreactor metagenome</name>
    <dbReference type="NCBI Taxonomy" id="1076179"/>
    <lineage>
        <taxon>unclassified sequences</taxon>
        <taxon>metagenomes</taxon>
        <taxon>ecological metagenomes</taxon>
    </lineage>
</organism>
<evidence type="ECO:0000256" key="3">
    <source>
        <dbReference type="ARBA" id="ARBA00022679"/>
    </source>
</evidence>
<comment type="catalytic activity">
    <reaction evidence="1">
        <text>ATP + protein L-histidine = ADP + protein N-phospho-L-histidine.</text>
        <dbReference type="EC" id="2.7.13.3"/>
    </reaction>
</comment>
<dbReference type="PRINTS" id="PR00344">
    <property type="entry name" value="BCTRLSENSOR"/>
</dbReference>
<dbReference type="InterPro" id="IPR004358">
    <property type="entry name" value="Sig_transdc_His_kin-like_C"/>
</dbReference>
<keyword evidence="4" id="KW-0418">Kinase</keyword>
<dbReference type="AlphaFoldDB" id="A0A645C1G6"/>
<evidence type="ECO:0000313" key="6">
    <source>
        <dbReference type="EMBL" id="MPM69183.1"/>
    </source>
</evidence>
<protein>
    <recommendedName>
        <fullName evidence="2">histidine kinase</fullName>
        <ecNumber evidence="2">2.7.13.3</ecNumber>
    </recommendedName>
</protein>
<reference evidence="6" key="1">
    <citation type="submission" date="2019-08" db="EMBL/GenBank/DDBJ databases">
        <authorList>
            <person name="Kucharzyk K."/>
            <person name="Murdoch R.W."/>
            <person name="Higgins S."/>
            <person name="Loffler F."/>
        </authorList>
    </citation>
    <scope>NUCLEOTIDE SEQUENCE</scope>
</reference>
<accession>A0A645C1G6</accession>
<name>A0A645C1G6_9ZZZZ</name>
<dbReference type="GO" id="GO:0005886">
    <property type="term" value="C:plasma membrane"/>
    <property type="evidence" value="ECO:0007669"/>
    <property type="project" value="TreeGrafter"/>
</dbReference>
<dbReference type="Pfam" id="PF02518">
    <property type="entry name" value="HATPase_c"/>
    <property type="match status" value="1"/>
</dbReference>
<dbReference type="SMART" id="SM00387">
    <property type="entry name" value="HATPase_c"/>
    <property type="match status" value="1"/>
</dbReference>
<dbReference type="EMBL" id="VSSQ01022698">
    <property type="protein sequence ID" value="MPM69183.1"/>
    <property type="molecule type" value="Genomic_DNA"/>
</dbReference>
<proteinExistence type="predicted"/>
<dbReference type="PROSITE" id="PS50109">
    <property type="entry name" value="HIS_KIN"/>
    <property type="match status" value="1"/>
</dbReference>
<dbReference type="EC" id="2.7.13.3" evidence="2"/>
<feature type="domain" description="Histidine kinase" evidence="5">
    <location>
        <begin position="1"/>
        <end position="90"/>
    </location>
</feature>
<evidence type="ECO:0000256" key="2">
    <source>
        <dbReference type="ARBA" id="ARBA00012438"/>
    </source>
</evidence>
<dbReference type="Gene3D" id="3.30.565.10">
    <property type="entry name" value="Histidine kinase-like ATPase, C-terminal domain"/>
    <property type="match status" value="1"/>
</dbReference>
<dbReference type="InterPro" id="IPR003594">
    <property type="entry name" value="HATPase_dom"/>
</dbReference>